<dbReference type="Pfam" id="PF07731">
    <property type="entry name" value="Cu-oxidase_2"/>
    <property type="match status" value="1"/>
</dbReference>
<dbReference type="PANTHER" id="PTHR48267:SF1">
    <property type="entry name" value="BILIRUBIN OXIDASE"/>
    <property type="match status" value="1"/>
</dbReference>
<accession>A0A926NBT9</accession>
<dbReference type="EMBL" id="JACXAH010000015">
    <property type="protein sequence ID" value="MBD1372910.1"/>
    <property type="molecule type" value="Genomic_DNA"/>
</dbReference>
<dbReference type="Gene3D" id="2.60.40.420">
    <property type="entry name" value="Cupredoxins - blue copper proteins"/>
    <property type="match status" value="3"/>
</dbReference>
<feature type="domain" description="Plastocyanin-like" evidence="4">
    <location>
        <begin position="145"/>
        <end position="222"/>
    </location>
</feature>
<dbReference type="InterPro" id="IPR011706">
    <property type="entry name" value="Cu-oxidase_C"/>
</dbReference>
<keyword evidence="6" id="KW-1185">Reference proteome</keyword>
<dbReference type="InterPro" id="IPR011707">
    <property type="entry name" value="Cu-oxidase-like_N"/>
</dbReference>
<dbReference type="PANTHER" id="PTHR48267">
    <property type="entry name" value="CUPREDOXIN SUPERFAMILY PROTEIN"/>
    <property type="match status" value="1"/>
</dbReference>
<dbReference type="AlphaFoldDB" id="A0A926NBT9"/>
<feature type="domain" description="Plastocyanin-like" evidence="3">
    <location>
        <begin position="405"/>
        <end position="589"/>
    </location>
</feature>
<protein>
    <submittedName>
        <fullName evidence="5">Multicopper oxidase domain-containing protein</fullName>
    </submittedName>
</protein>
<evidence type="ECO:0000256" key="1">
    <source>
        <dbReference type="ARBA" id="ARBA00010609"/>
    </source>
</evidence>
<reference evidence="5" key="1">
    <citation type="submission" date="2020-09" db="EMBL/GenBank/DDBJ databases">
        <title>A novel bacterium of genus Hazenella, isolated from South China Sea.</title>
        <authorList>
            <person name="Huang H."/>
            <person name="Mo K."/>
            <person name="Hu Y."/>
        </authorList>
    </citation>
    <scope>NUCLEOTIDE SEQUENCE</scope>
    <source>
        <strain evidence="5">IB182357</strain>
    </source>
</reference>
<feature type="domain" description="Plastocyanin-like" evidence="2">
    <location>
        <begin position="277"/>
        <end position="352"/>
    </location>
</feature>
<organism evidence="5 6">
    <name type="scientific">Polycladospora coralii</name>
    <dbReference type="NCBI Taxonomy" id="2771432"/>
    <lineage>
        <taxon>Bacteria</taxon>
        <taxon>Bacillati</taxon>
        <taxon>Bacillota</taxon>
        <taxon>Bacilli</taxon>
        <taxon>Bacillales</taxon>
        <taxon>Thermoactinomycetaceae</taxon>
        <taxon>Polycladospora</taxon>
    </lineage>
</organism>
<dbReference type="GO" id="GO:0016491">
    <property type="term" value="F:oxidoreductase activity"/>
    <property type="evidence" value="ECO:0007669"/>
    <property type="project" value="InterPro"/>
</dbReference>
<evidence type="ECO:0000259" key="2">
    <source>
        <dbReference type="Pfam" id="PF00394"/>
    </source>
</evidence>
<dbReference type="Proteomes" id="UP000661691">
    <property type="component" value="Unassembled WGS sequence"/>
</dbReference>
<evidence type="ECO:0000259" key="3">
    <source>
        <dbReference type="Pfam" id="PF07731"/>
    </source>
</evidence>
<comment type="caution">
    <text evidence="5">The sequence shown here is derived from an EMBL/GenBank/DDBJ whole genome shotgun (WGS) entry which is preliminary data.</text>
</comment>
<comment type="similarity">
    <text evidence="1">Belongs to the multicopper oxidase family.</text>
</comment>
<dbReference type="GO" id="GO:0005507">
    <property type="term" value="F:copper ion binding"/>
    <property type="evidence" value="ECO:0007669"/>
    <property type="project" value="InterPro"/>
</dbReference>
<dbReference type="InterPro" id="IPR045087">
    <property type="entry name" value="Cu-oxidase_fam"/>
</dbReference>
<dbReference type="Pfam" id="PF07732">
    <property type="entry name" value="Cu-oxidase_3"/>
    <property type="match status" value="1"/>
</dbReference>
<dbReference type="RefSeq" id="WP_191142222.1">
    <property type="nucleotide sequence ID" value="NZ_JACXAH010000015.1"/>
</dbReference>
<evidence type="ECO:0000259" key="4">
    <source>
        <dbReference type="Pfam" id="PF07732"/>
    </source>
</evidence>
<evidence type="ECO:0000313" key="5">
    <source>
        <dbReference type="EMBL" id="MBD1372910.1"/>
    </source>
</evidence>
<dbReference type="Pfam" id="PF00394">
    <property type="entry name" value="Cu-oxidase"/>
    <property type="match status" value="1"/>
</dbReference>
<sequence length="590" mass="66672">MVKPLDPNSIPKYVNFLPIPFIFKPSIEFDERTGKVKSHKYTVNITEHIQQILPFGFPETKVFSYEGLVHFKYGGQRIVRSTPGPTFEALRNIPIHVQWVNNLTNPHFLPVDPTLHWANPNQFPPPSPPFIPFPPGYPQAQFPIPTVTHLHGGETSSDSDGHPEAWFTHNETKKGPAFSTSLYTYLNQQQPTTLWYHDHVLGITHLNVFAGLAGFYLLRDPNNEIEKILPKGKYEVPLLIQDRSFNEDGSLFFDSTGINPTINPYWRQNYNGNTNVVNGKVWPNLNVDRRLYRFRIVNGANSSFYTLKLSNNQSFQQIGSDGGFLRSPVTLKEVIVAPAERVDILVDFTALNPGTKILLLNEDKSADPDTTGQVMQFTVTDTQPIASPPLPFQLNDIPNLTPDVPDEPQLLNIIRTTDGTNNPLLFLLNGQTFDSAVSELPIVGSTVDWLVASTDGNHPIHIHLIQFLIISRQKFDADGYLAEWILRNGEPPIGDKPLIRVPVDPFLIDDPFPPDLNEQGWKDTVRVNSGEVARFRLRFAPQDIDPNQTAPGMNHFPFDPTAGPGYVWHCHILNHEDKDMMRPMIIRKKD</sequence>
<dbReference type="InterPro" id="IPR008972">
    <property type="entry name" value="Cupredoxin"/>
</dbReference>
<evidence type="ECO:0000313" key="6">
    <source>
        <dbReference type="Proteomes" id="UP000661691"/>
    </source>
</evidence>
<dbReference type="SUPFAM" id="SSF49503">
    <property type="entry name" value="Cupredoxins"/>
    <property type="match status" value="3"/>
</dbReference>
<dbReference type="CDD" id="cd13844">
    <property type="entry name" value="CuRO_1_BOD_CotA_like"/>
    <property type="match status" value="1"/>
</dbReference>
<dbReference type="InterPro" id="IPR001117">
    <property type="entry name" value="Cu-oxidase_2nd"/>
</dbReference>
<name>A0A926NBT9_9BACL</name>
<dbReference type="CDD" id="cd13868">
    <property type="entry name" value="CuRO_2_CotA_like"/>
    <property type="match status" value="1"/>
</dbReference>
<gene>
    <name evidence="5" type="ORF">IC620_11135</name>
</gene>
<proteinExistence type="inferred from homology"/>